<keyword evidence="2" id="KW-1185">Reference proteome</keyword>
<dbReference type="InterPro" id="IPR016186">
    <property type="entry name" value="C-type_lectin-like/link_sf"/>
</dbReference>
<name>A0AAV5TXS9_9BILA</name>
<dbReference type="Proteomes" id="UP001432027">
    <property type="component" value="Unassembled WGS sequence"/>
</dbReference>
<dbReference type="AlphaFoldDB" id="A0AAV5TXS9"/>
<evidence type="ECO:0008006" key="3">
    <source>
        <dbReference type="Google" id="ProtNLM"/>
    </source>
</evidence>
<evidence type="ECO:0000313" key="2">
    <source>
        <dbReference type="Proteomes" id="UP001432027"/>
    </source>
</evidence>
<dbReference type="Gene3D" id="3.10.100.10">
    <property type="entry name" value="Mannose-Binding Protein A, subunit A"/>
    <property type="match status" value="1"/>
</dbReference>
<evidence type="ECO:0000313" key="1">
    <source>
        <dbReference type="EMBL" id="GMS99049.1"/>
    </source>
</evidence>
<feature type="non-terminal residue" evidence="1">
    <location>
        <position position="1"/>
    </location>
</feature>
<proteinExistence type="predicted"/>
<dbReference type="InterPro" id="IPR016187">
    <property type="entry name" value="CTDL_fold"/>
</dbReference>
<dbReference type="CDD" id="cd00037">
    <property type="entry name" value="CLECT"/>
    <property type="match status" value="1"/>
</dbReference>
<feature type="non-terminal residue" evidence="1">
    <location>
        <position position="76"/>
    </location>
</feature>
<dbReference type="EMBL" id="BTSX01000005">
    <property type="protein sequence ID" value="GMS99049.1"/>
    <property type="molecule type" value="Genomic_DNA"/>
</dbReference>
<accession>A0AAV5TXS9</accession>
<sequence>FNPKETTLTTAETDCESQRAYISPIHDQSLNDFVKRTAVGNGWTGGVNMRLKYVNDRYVWSDGSEVDYTNFVLHPV</sequence>
<reference evidence="1" key="1">
    <citation type="submission" date="2023-10" db="EMBL/GenBank/DDBJ databases">
        <title>Genome assembly of Pristionchus species.</title>
        <authorList>
            <person name="Yoshida K."/>
            <person name="Sommer R.J."/>
        </authorList>
    </citation>
    <scope>NUCLEOTIDE SEQUENCE</scope>
    <source>
        <strain evidence="1">RS0144</strain>
    </source>
</reference>
<organism evidence="1 2">
    <name type="scientific">Pristionchus entomophagus</name>
    <dbReference type="NCBI Taxonomy" id="358040"/>
    <lineage>
        <taxon>Eukaryota</taxon>
        <taxon>Metazoa</taxon>
        <taxon>Ecdysozoa</taxon>
        <taxon>Nematoda</taxon>
        <taxon>Chromadorea</taxon>
        <taxon>Rhabditida</taxon>
        <taxon>Rhabditina</taxon>
        <taxon>Diplogasteromorpha</taxon>
        <taxon>Diplogasteroidea</taxon>
        <taxon>Neodiplogasteridae</taxon>
        <taxon>Pristionchus</taxon>
    </lineage>
</organism>
<dbReference type="SUPFAM" id="SSF56436">
    <property type="entry name" value="C-type lectin-like"/>
    <property type="match status" value="1"/>
</dbReference>
<comment type="caution">
    <text evidence="1">The sequence shown here is derived from an EMBL/GenBank/DDBJ whole genome shotgun (WGS) entry which is preliminary data.</text>
</comment>
<protein>
    <recommendedName>
        <fullName evidence="3">C-type lectin</fullName>
    </recommendedName>
</protein>
<gene>
    <name evidence="1" type="ORF">PENTCL1PPCAC_21224</name>
</gene>